<name>A0ABX0IYF2_9BACL</name>
<protein>
    <submittedName>
        <fullName evidence="5">AraC family transcriptional regulator</fullName>
    </submittedName>
</protein>
<dbReference type="PROSITE" id="PS00041">
    <property type="entry name" value="HTH_ARAC_FAMILY_1"/>
    <property type="match status" value="1"/>
</dbReference>
<dbReference type="Gene3D" id="1.10.10.60">
    <property type="entry name" value="Homeodomain-like"/>
    <property type="match status" value="2"/>
</dbReference>
<dbReference type="RefSeq" id="WP_166146416.1">
    <property type="nucleotide sequence ID" value="NZ_JAAOIW010000001.1"/>
</dbReference>
<dbReference type="SUPFAM" id="SSF46689">
    <property type="entry name" value="Homeodomain-like"/>
    <property type="match status" value="2"/>
</dbReference>
<evidence type="ECO:0000256" key="3">
    <source>
        <dbReference type="ARBA" id="ARBA00023163"/>
    </source>
</evidence>
<keyword evidence="3" id="KW-0804">Transcription</keyword>
<evidence type="ECO:0000256" key="2">
    <source>
        <dbReference type="ARBA" id="ARBA00023125"/>
    </source>
</evidence>
<sequence length="299" mass="33935">MIEIDSVFAEDVGPDWRKPESVTESHIFMYIAGGHLTYRLNHLNIPLTQGDILYIPKGTLRAGMGDGSSSHQKYAVLFSAEETDMGQSPIQMLGGKHYQLLHARNYEYMKQRFSLLIQQWLGKLPHYEVICKGIMLELLGITAREAETADFPSKKLGMVMAIQQYILESYQGQIRLETLSQLVDRTPNYVTRIFREVTGQTPIDYLHQVRVYAARDLMLNSSLTIGQVADILGYCDQSYFNRMYKKITGHPPSSLVAHQPVHTPLHQPAHEPINLQQPTHTLVHQPAHQAGGEGRQFPR</sequence>
<organism evidence="5 6">
    <name type="scientific">Paenibacillus agricola</name>
    <dbReference type="NCBI Taxonomy" id="2716264"/>
    <lineage>
        <taxon>Bacteria</taxon>
        <taxon>Bacillati</taxon>
        <taxon>Bacillota</taxon>
        <taxon>Bacilli</taxon>
        <taxon>Bacillales</taxon>
        <taxon>Paenibacillaceae</taxon>
        <taxon>Paenibacillus</taxon>
    </lineage>
</organism>
<dbReference type="InterPro" id="IPR009057">
    <property type="entry name" value="Homeodomain-like_sf"/>
</dbReference>
<dbReference type="InterPro" id="IPR018060">
    <property type="entry name" value="HTH_AraC"/>
</dbReference>
<comment type="caution">
    <text evidence="5">The sequence shown here is derived from an EMBL/GenBank/DDBJ whole genome shotgun (WGS) entry which is preliminary data.</text>
</comment>
<reference evidence="5" key="1">
    <citation type="submission" date="2020-03" db="EMBL/GenBank/DDBJ databases">
        <title>Draft sequencing of Paenibacilllus sp. S3N08.</title>
        <authorList>
            <person name="Kim D.-U."/>
        </authorList>
    </citation>
    <scope>NUCLEOTIDE SEQUENCE</scope>
    <source>
        <strain evidence="5">S3N08</strain>
    </source>
</reference>
<dbReference type="PANTHER" id="PTHR43280">
    <property type="entry name" value="ARAC-FAMILY TRANSCRIPTIONAL REGULATOR"/>
    <property type="match status" value="1"/>
</dbReference>
<dbReference type="SMART" id="SM00342">
    <property type="entry name" value="HTH_ARAC"/>
    <property type="match status" value="1"/>
</dbReference>
<evidence type="ECO:0000313" key="6">
    <source>
        <dbReference type="Proteomes" id="UP001165962"/>
    </source>
</evidence>
<keyword evidence="2" id="KW-0238">DNA-binding</keyword>
<dbReference type="Proteomes" id="UP001165962">
    <property type="component" value="Unassembled WGS sequence"/>
</dbReference>
<dbReference type="SUPFAM" id="SSF51215">
    <property type="entry name" value="Regulatory protein AraC"/>
    <property type="match status" value="1"/>
</dbReference>
<proteinExistence type="predicted"/>
<accession>A0ABX0IYF2</accession>
<dbReference type="InterPro" id="IPR037923">
    <property type="entry name" value="HTH-like"/>
</dbReference>
<dbReference type="InterPro" id="IPR003313">
    <property type="entry name" value="AraC-bd"/>
</dbReference>
<dbReference type="PANTHER" id="PTHR43280:SF2">
    <property type="entry name" value="HTH-TYPE TRANSCRIPTIONAL REGULATOR EXSA"/>
    <property type="match status" value="1"/>
</dbReference>
<feature type="domain" description="HTH araC/xylS-type" evidence="4">
    <location>
        <begin position="160"/>
        <end position="258"/>
    </location>
</feature>
<keyword evidence="1" id="KW-0805">Transcription regulation</keyword>
<dbReference type="PROSITE" id="PS01124">
    <property type="entry name" value="HTH_ARAC_FAMILY_2"/>
    <property type="match status" value="1"/>
</dbReference>
<dbReference type="InterPro" id="IPR018062">
    <property type="entry name" value="HTH_AraC-typ_CS"/>
</dbReference>
<dbReference type="EMBL" id="JAAOIW010000001">
    <property type="protein sequence ID" value="NHN29002.1"/>
    <property type="molecule type" value="Genomic_DNA"/>
</dbReference>
<dbReference type="Pfam" id="PF02311">
    <property type="entry name" value="AraC_binding"/>
    <property type="match status" value="1"/>
</dbReference>
<evidence type="ECO:0000256" key="1">
    <source>
        <dbReference type="ARBA" id="ARBA00023015"/>
    </source>
</evidence>
<evidence type="ECO:0000259" key="4">
    <source>
        <dbReference type="PROSITE" id="PS01124"/>
    </source>
</evidence>
<dbReference type="Pfam" id="PF12833">
    <property type="entry name" value="HTH_18"/>
    <property type="match status" value="1"/>
</dbReference>
<keyword evidence="6" id="KW-1185">Reference proteome</keyword>
<evidence type="ECO:0000313" key="5">
    <source>
        <dbReference type="EMBL" id="NHN29002.1"/>
    </source>
</evidence>
<gene>
    <name evidence="5" type="ORF">G9U52_04045</name>
</gene>